<feature type="domain" description="Tyr recombinase" evidence="4">
    <location>
        <begin position="79"/>
        <end position="289"/>
    </location>
</feature>
<sequence>MITAGDVDAWICALQKKLTATPYRAPKPISPATVKQVIGLLRQMLDDAMPQHITTNPVAALKKRVQKATKRRARDATVEPWTYLEPEEQHRIRTSDAIPEADRLIIIFALLTGLRQGEQLNLELADLRLDADAPHVVVRFGSKNQPPKNGKIRRVYLSADAVDICRRWLALLPTYAPQNPEGLVFPGARGGRVSKGKTPLIRSEMVTLPTGRRKQKKVDLFDRHLAAAGITRPVRWHDLRHSCASSLVAGWWGRRWTLEEVREHLGHTSIASTHRYAHLSETAIKGAVRQTPGWAPPLPTSPSIPREVSPLTLRNHSVGRQGLEPWTYGLKVRSSTD</sequence>
<dbReference type="InterPro" id="IPR050090">
    <property type="entry name" value="Tyrosine_recombinase_XerCD"/>
</dbReference>
<protein>
    <recommendedName>
        <fullName evidence="4">Tyr recombinase domain-containing protein</fullName>
    </recommendedName>
</protein>
<dbReference type="PROSITE" id="PS51898">
    <property type="entry name" value="TYR_RECOMBINASE"/>
    <property type="match status" value="1"/>
</dbReference>
<evidence type="ECO:0000256" key="2">
    <source>
        <dbReference type="ARBA" id="ARBA00023125"/>
    </source>
</evidence>
<organism evidence="5 6">
    <name type="scientific">Sorangium cellulosum</name>
    <name type="common">Polyangium cellulosum</name>
    <dbReference type="NCBI Taxonomy" id="56"/>
    <lineage>
        <taxon>Bacteria</taxon>
        <taxon>Pseudomonadati</taxon>
        <taxon>Myxococcota</taxon>
        <taxon>Polyangia</taxon>
        <taxon>Polyangiales</taxon>
        <taxon>Polyangiaceae</taxon>
        <taxon>Sorangium</taxon>
    </lineage>
</organism>
<dbReference type="InterPro" id="IPR013762">
    <property type="entry name" value="Integrase-like_cat_sf"/>
</dbReference>
<dbReference type="Gene3D" id="1.10.150.130">
    <property type="match status" value="1"/>
</dbReference>
<proteinExistence type="inferred from homology"/>
<reference evidence="5 6" key="1">
    <citation type="submission" date="2015-09" db="EMBL/GenBank/DDBJ databases">
        <title>Sorangium comparison.</title>
        <authorList>
            <person name="Zaburannyi N."/>
            <person name="Bunk B."/>
            <person name="Overmann J."/>
            <person name="Mueller R."/>
        </authorList>
    </citation>
    <scope>NUCLEOTIDE SEQUENCE [LARGE SCALE GENOMIC DNA]</scope>
    <source>
        <strain evidence="5 6">So ce26</strain>
    </source>
</reference>
<dbReference type="GO" id="GO:0006310">
    <property type="term" value="P:DNA recombination"/>
    <property type="evidence" value="ECO:0007669"/>
    <property type="project" value="UniProtKB-KW"/>
</dbReference>
<dbReference type="AlphaFoldDB" id="A0A2L0ESI6"/>
<dbReference type="PANTHER" id="PTHR30349">
    <property type="entry name" value="PHAGE INTEGRASE-RELATED"/>
    <property type="match status" value="1"/>
</dbReference>
<dbReference type="EMBL" id="CP012673">
    <property type="protein sequence ID" value="AUX42230.1"/>
    <property type="molecule type" value="Genomic_DNA"/>
</dbReference>
<gene>
    <name evidence="5" type="ORF">SOCE26_036580</name>
</gene>
<accession>A0A2L0ESI6</accession>
<dbReference type="Proteomes" id="UP000238348">
    <property type="component" value="Chromosome"/>
</dbReference>
<dbReference type="InterPro" id="IPR010998">
    <property type="entry name" value="Integrase_recombinase_N"/>
</dbReference>
<dbReference type="CDD" id="cd00397">
    <property type="entry name" value="DNA_BRE_C"/>
    <property type="match status" value="1"/>
</dbReference>
<evidence type="ECO:0000313" key="5">
    <source>
        <dbReference type="EMBL" id="AUX42230.1"/>
    </source>
</evidence>
<dbReference type="Pfam" id="PF00589">
    <property type="entry name" value="Phage_integrase"/>
    <property type="match status" value="1"/>
</dbReference>
<dbReference type="Gene3D" id="1.10.443.10">
    <property type="entry name" value="Intergrase catalytic core"/>
    <property type="match status" value="1"/>
</dbReference>
<dbReference type="InterPro" id="IPR011010">
    <property type="entry name" value="DNA_brk_join_enz"/>
</dbReference>
<evidence type="ECO:0000256" key="3">
    <source>
        <dbReference type="ARBA" id="ARBA00023172"/>
    </source>
</evidence>
<evidence type="ECO:0000259" key="4">
    <source>
        <dbReference type="PROSITE" id="PS51898"/>
    </source>
</evidence>
<evidence type="ECO:0000313" key="6">
    <source>
        <dbReference type="Proteomes" id="UP000238348"/>
    </source>
</evidence>
<dbReference type="InterPro" id="IPR002104">
    <property type="entry name" value="Integrase_catalytic"/>
</dbReference>
<evidence type="ECO:0000256" key="1">
    <source>
        <dbReference type="ARBA" id="ARBA00008857"/>
    </source>
</evidence>
<keyword evidence="3" id="KW-0233">DNA recombination</keyword>
<comment type="similarity">
    <text evidence="1">Belongs to the 'phage' integrase family.</text>
</comment>
<name>A0A2L0ESI6_SORCE</name>
<dbReference type="GO" id="GO:0015074">
    <property type="term" value="P:DNA integration"/>
    <property type="evidence" value="ECO:0007669"/>
    <property type="project" value="InterPro"/>
</dbReference>
<dbReference type="GO" id="GO:0003677">
    <property type="term" value="F:DNA binding"/>
    <property type="evidence" value="ECO:0007669"/>
    <property type="project" value="UniProtKB-KW"/>
</dbReference>
<keyword evidence="2" id="KW-0238">DNA-binding</keyword>
<dbReference type="SUPFAM" id="SSF56349">
    <property type="entry name" value="DNA breaking-rejoining enzymes"/>
    <property type="match status" value="1"/>
</dbReference>
<dbReference type="PANTHER" id="PTHR30349:SF64">
    <property type="entry name" value="PROPHAGE INTEGRASE INTD-RELATED"/>
    <property type="match status" value="1"/>
</dbReference>